<dbReference type="InterPro" id="IPR011054">
    <property type="entry name" value="Rudment_hybrid_motif"/>
</dbReference>
<name>A0A915N031_MELJA</name>
<evidence type="ECO:0000259" key="12">
    <source>
        <dbReference type="PROSITE" id="PS50968"/>
    </source>
</evidence>
<evidence type="ECO:0000256" key="9">
    <source>
        <dbReference type="ARBA" id="ARBA00048065"/>
    </source>
</evidence>
<keyword evidence="8" id="KW-0275">Fatty acid biosynthesis</keyword>
<organism evidence="15 16">
    <name type="scientific">Meloidogyne javanica</name>
    <name type="common">Root-knot nematode worm</name>
    <dbReference type="NCBI Taxonomy" id="6303"/>
    <lineage>
        <taxon>Eukaryota</taxon>
        <taxon>Metazoa</taxon>
        <taxon>Ecdysozoa</taxon>
        <taxon>Nematoda</taxon>
        <taxon>Chromadorea</taxon>
        <taxon>Rhabditida</taxon>
        <taxon>Tylenchina</taxon>
        <taxon>Tylenchomorpha</taxon>
        <taxon>Tylenchoidea</taxon>
        <taxon>Meloidogynidae</taxon>
        <taxon>Meloidogyninae</taxon>
        <taxon>Meloidogyne</taxon>
        <taxon>Meloidogyne incognita group</taxon>
    </lineage>
</organism>
<dbReference type="InterPro" id="IPR005479">
    <property type="entry name" value="CPAse_ATP-bd"/>
</dbReference>
<protein>
    <recommendedName>
        <fullName evidence="1">biotin carboxylase</fullName>
        <ecNumber evidence="1">6.3.4.14</ecNumber>
    </recommendedName>
</protein>
<dbReference type="InterPro" id="IPR000089">
    <property type="entry name" value="Biotin_lipoyl"/>
</dbReference>
<dbReference type="PROSITE" id="PS50968">
    <property type="entry name" value="BIOTINYL_LIPOYL"/>
    <property type="match status" value="1"/>
</dbReference>
<dbReference type="Pfam" id="PF02786">
    <property type="entry name" value="CPSase_L_D2"/>
    <property type="match status" value="1"/>
</dbReference>
<dbReference type="Proteomes" id="UP000887561">
    <property type="component" value="Unplaced"/>
</dbReference>
<evidence type="ECO:0000256" key="4">
    <source>
        <dbReference type="ARBA" id="ARBA00022741"/>
    </source>
</evidence>
<dbReference type="GO" id="GO:0005739">
    <property type="term" value="C:mitochondrion"/>
    <property type="evidence" value="ECO:0007669"/>
    <property type="project" value="TreeGrafter"/>
</dbReference>
<dbReference type="Gene3D" id="3.90.226.10">
    <property type="entry name" value="2-enoyl-CoA Hydratase, Chain A, domain 1"/>
    <property type="match status" value="1"/>
</dbReference>
<dbReference type="InterPro" id="IPR011053">
    <property type="entry name" value="Single_hybrid_motif"/>
</dbReference>
<evidence type="ECO:0000256" key="1">
    <source>
        <dbReference type="ARBA" id="ARBA00013263"/>
    </source>
</evidence>
<reference evidence="16" key="1">
    <citation type="submission" date="2022-11" db="UniProtKB">
        <authorList>
            <consortium name="WormBaseParasite"/>
        </authorList>
    </citation>
    <scope>IDENTIFICATION</scope>
</reference>
<evidence type="ECO:0000256" key="10">
    <source>
        <dbReference type="ARBA" id="ARBA00048600"/>
    </source>
</evidence>
<feature type="domain" description="ATP-grasp" evidence="13">
    <location>
        <begin position="5"/>
        <end position="64"/>
    </location>
</feature>
<comment type="catalytic activity">
    <reaction evidence="9">
        <text>hydrogencarbonate + acetyl-CoA + ATP = malonyl-CoA + ADP + phosphate + H(+)</text>
        <dbReference type="Rhea" id="RHEA:11308"/>
        <dbReference type="ChEBI" id="CHEBI:15378"/>
        <dbReference type="ChEBI" id="CHEBI:17544"/>
        <dbReference type="ChEBI" id="CHEBI:30616"/>
        <dbReference type="ChEBI" id="CHEBI:43474"/>
        <dbReference type="ChEBI" id="CHEBI:57288"/>
        <dbReference type="ChEBI" id="CHEBI:57384"/>
        <dbReference type="ChEBI" id="CHEBI:456216"/>
        <dbReference type="EC" id="6.4.1.2"/>
    </reaction>
</comment>
<dbReference type="Gene3D" id="2.40.50.100">
    <property type="match status" value="1"/>
</dbReference>
<dbReference type="GO" id="GO:0006633">
    <property type="term" value="P:fatty acid biosynthetic process"/>
    <property type="evidence" value="ECO:0007669"/>
    <property type="project" value="UniProtKB-KW"/>
</dbReference>
<accession>A0A915N031</accession>
<dbReference type="GO" id="GO:0003989">
    <property type="term" value="F:acetyl-CoA carboxylase activity"/>
    <property type="evidence" value="ECO:0007669"/>
    <property type="project" value="UniProtKB-EC"/>
</dbReference>
<evidence type="ECO:0000256" key="8">
    <source>
        <dbReference type="ARBA" id="ARBA00023160"/>
    </source>
</evidence>
<dbReference type="Pfam" id="PF08326">
    <property type="entry name" value="ACC_central"/>
    <property type="match status" value="1"/>
</dbReference>
<dbReference type="PROSITE" id="PS00867">
    <property type="entry name" value="CPSASE_2"/>
    <property type="match status" value="1"/>
</dbReference>
<dbReference type="PANTHER" id="PTHR45728">
    <property type="entry name" value="ACETYL-COA CARBOXYLASE, ISOFORM A"/>
    <property type="match status" value="1"/>
</dbReference>
<evidence type="ECO:0000256" key="6">
    <source>
        <dbReference type="ARBA" id="ARBA00022840"/>
    </source>
</evidence>
<dbReference type="AlphaFoldDB" id="A0A915N031"/>
<evidence type="ECO:0000256" key="5">
    <source>
        <dbReference type="ARBA" id="ARBA00022832"/>
    </source>
</evidence>
<dbReference type="WBParaSite" id="scaffold5842_cov152.g10085">
    <property type="protein sequence ID" value="scaffold5842_cov152.g10085"/>
    <property type="gene ID" value="scaffold5842_cov152.g10085"/>
</dbReference>
<dbReference type="PANTHER" id="PTHR45728:SF3">
    <property type="entry name" value="ACETYL-COA CARBOXYLASE"/>
    <property type="match status" value="1"/>
</dbReference>
<proteinExistence type="predicted"/>
<evidence type="ECO:0000313" key="16">
    <source>
        <dbReference type="WBParaSite" id="scaffold5842_cov152.g10085"/>
    </source>
</evidence>
<dbReference type="FunFam" id="2.40.50.100:FF:000005">
    <property type="entry name" value="Acetyl-CoA carboxylase 1"/>
    <property type="match status" value="1"/>
</dbReference>
<keyword evidence="4 11" id="KW-0547">Nucleotide-binding</keyword>
<keyword evidence="5" id="KW-0276">Fatty acid metabolism</keyword>
<dbReference type="PROSITE" id="PS50979">
    <property type="entry name" value="BC"/>
    <property type="match status" value="1"/>
</dbReference>
<dbReference type="InterPro" id="IPR013537">
    <property type="entry name" value="AcCoA_COase_cen"/>
</dbReference>
<keyword evidence="6 11" id="KW-0067">ATP-binding</keyword>
<dbReference type="Pfam" id="PF21385">
    <property type="entry name" value="ACCA_BT"/>
    <property type="match status" value="1"/>
</dbReference>
<keyword evidence="15" id="KW-1185">Reference proteome</keyword>
<keyword evidence="7" id="KW-0443">Lipid metabolism</keyword>
<evidence type="ECO:0000256" key="7">
    <source>
        <dbReference type="ARBA" id="ARBA00023098"/>
    </source>
</evidence>
<dbReference type="Gene3D" id="3.30.470.20">
    <property type="entry name" value="ATP-grasp fold, B domain"/>
    <property type="match status" value="1"/>
</dbReference>
<sequence>MQMDAVNLAKKVGYVSAGTVEYMYLPSEQKYYFLELNPRLQVEHPCTEMVANINIPAIQLQIAMGIPLHRITEIRLFYGMDRYGNSPFPQNQCRTDTNIHVIAARITSEDPAEGFRPASGSVEVLNFQSNQNVWGYFSVSSTGKVHEFADSQFGHLFAKGTTRYEAISALLCALKELELRATFTSQVNYLVGLLHDKEFENNEFHTGWLDARIAARVQSAPELPVHVTVAIGATLVGYTRISEVFSKFQSALERGQILPKSGLTETWELELVHSNIKYSVMVNKFGPINYLVRLNDSVVTTIVRELGNGTLIIIYSHQAYTCHLEEESERFKVVIGRTLTIFEKENDPSMLRSKNAGRFMQYLKREGDYVCVGEVYAEMESMKMVINLEVSKAGGRLIQVAQPGHVLFPGTLIARLEDQDDVSTQKPKNFVGRMEEWDSAITKDVLDRGKSRLDTRFEDLILVTCKDILSGYCMPEPYFHEKIVRLVDDFYNVLNNPQLPYALFKVFLYAVESRICRMSSYSKIKKLISNVNPQTFPANELAEEMESYLCTLNPTELGIEKQYFESLIKICERFGDGLLGHLQIVISEFLENFIDIEHHFQDVSYDKGVSSIKSIISDPSRVVRMVYSHTKVLDKNVFLKELLSRLDDQSIIKLQMPLKRIANMFNQEIEPIAIYIRRILNKMHQLSYSNLCSNVYAMFFKFELNSSSPYFNCRLQQQQTPGNNEETSLNINNNRETENQNNKAFNYYITVINNIDSFDENFGENFAALDNMQISTAKINVEDTFLFIIKYNEKLNENCEECAKNLKDWFTASLGSDVFDIKPRYIDLLLSTKLKQPFYTTTLDFSAREKLELYRLPLGAENLTHPDSPYLIFRTNDHGLSRIFVRCSLKNISSITTIHERFSQIDESTLLQNKIFELLDGACGEIRVSCAADKSRSTFDCNHVFIRLEYDTQIGKRNIDYWPRSIEEAIKRCEKYLIKHRITEVEVNYEQLRPSTTNTNSTNITESQQQFETIRIVYMNETGAIPEICVYRINEDRKLIPIESGGHARLAGKSSATPHHTIQQVNVQKKRYQANKLGTTYVYDMPIMFGKAAFDEWTFFKRSDPKSYSAAFDMLPSEQQLAINNSDVRKLAK</sequence>
<dbReference type="CDD" id="cd06850">
    <property type="entry name" value="biotinyl_domain"/>
    <property type="match status" value="1"/>
</dbReference>
<dbReference type="EC" id="6.3.4.14" evidence="1"/>
<evidence type="ECO:0000256" key="11">
    <source>
        <dbReference type="PROSITE-ProRule" id="PRU00409"/>
    </source>
</evidence>
<dbReference type="InterPro" id="IPR005482">
    <property type="entry name" value="Biotin_COase_C"/>
</dbReference>
<evidence type="ECO:0000256" key="2">
    <source>
        <dbReference type="ARBA" id="ARBA00022516"/>
    </source>
</evidence>
<dbReference type="SUPFAM" id="SSF56059">
    <property type="entry name" value="Glutathione synthetase ATP-binding domain-like"/>
    <property type="match status" value="1"/>
</dbReference>
<dbReference type="InterPro" id="IPR011764">
    <property type="entry name" value="Biotin_carboxylation_dom"/>
</dbReference>
<evidence type="ECO:0000259" key="14">
    <source>
        <dbReference type="PROSITE" id="PS50979"/>
    </source>
</evidence>
<dbReference type="GO" id="GO:0046872">
    <property type="term" value="F:metal ion binding"/>
    <property type="evidence" value="ECO:0007669"/>
    <property type="project" value="InterPro"/>
</dbReference>
<evidence type="ECO:0000259" key="13">
    <source>
        <dbReference type="PROSITE" id="PS50975"/>
    </source>
</evidence>
<dbReference type="SUPFAM" id="SSF51246">
    <property type="entry name" value="Rudiment single hybrid motif"/>
    <property type="match status" value="1"/>
</dbReference>
<feature type="domain" description="Biotin carboxylation" evidence="14">
    <location>
        <begin position="1"/>
        <end position="214"/>
    </location>
</feature>
<keyword evidence="3" id="KW-0436">Ligase</keyword>
<dbReference type="SMART" id="SM00878">
    <property type="entry name" value="Biotin_carb_C"/>
    <property type="match status" value="1"/>
</dbReference>
<dbReference type="PROSITE" id="PS50975">
    <property type="entry name" value="ATP_GRASP"/>
    <property type="match status" value="1"/>
</dbReference>
<evidence type="ECO:0000313" key="15">
    <source>
        <dbReference type="Proteomes" id="UP000887561"/>
    </source>
</evidence>
<keyword evidence="2" id="KW-0444">Lipid biosynthesis</keyword>
<dbReference type="InterPro" id="IPR011761">
    <property type="entry name" value="ATP-grasp"/>
</dbReference>
<dbReference type="Pfam" id="PF02785">
    <property type="entry name" value="Biotin_carb_C"/>
    <property type="match status" value="1"/>
</dbReference>
<dbReference type="GO" id="GO:0005524">
    <property type="term" value="F:ATP binding"/>
    <property type="evidence" value="ECO:0007669"/>
    <property type="project" value="UniProtKB-UniRule"/>
</dbReference>
<dbReference type="InterPro" id="IPR049074">
    <property type="entry name" value="ACCA_BT"/>
</dbReference>
<dbReference type="GO" id="GO:0004075">
    <property type="term" value="F:biotin carboxylase activity"/>
    <property type="evidence" value="ECO:0007669"/>
    <property type="project" value="UniProtKB-EC"/>
</dbReference>
<dbReference type="InterPro" id="IPR049076">
    <property type="entry name" value="ACCA"/>
</dbReference>
<feature type="domain" description="Lipoyl-binding" evidence="12">
    <location>
        <begin position="342"/>
        <end position="417"/>
    </location>
</feature>
<evidence type="ECO:0000256" key="3">
    <source>
        <dbReference type="ARBA" id="ARBA00022598"/>
    </source>
</evidence>
<comment type="catalytic activity">
    <reaction evidence="10">
        <text>N(6)-biotinyl-L-lysyl-[protein] + hydrogencarbonate + ATP = N(6)-carboxybiotinyl-L-lysyl-[protein] + ADP + phosphate + H(+)</text>
        <dbReference type="Rhea" id="RHEA:13501"/>
        <dbReference type="Rhea" id="RHEA-COMP:10505"/>
        <dbReference type="Rhea" id="RHEA-COMP:10506"/>
        <dbReference type="ChEBI" id="CHEBI:15378"/>
        <dbReference type="ChEBI" id="CHEBI:17544"/>
        <dbReference type="ChEBI" id="CHEBI:30616"/>
        <dbReference type="ChEBI" id="CHEBI:43474"/>
        <dbReference type="ChEBI" id="CHEBI:83144"/>
        <dbReference type="ChEBI" id="CHEBI:83145"/>
        <dbReference type="ChEBI" id="CHEBI:456216"/>
        <dbReference type="EC" id="6.3.4.14"/>
    </reaction>
</comment>
<dbReference type="SUPFAM" id="SSF51230">
    <property type="entry name" value="Single hybrid motif"/>
    <property type="match status" value="1"/>
</dbReference>